<evidence type="ECO:0000313" key="2">
    <source>
        <dbReference type="EMBL" id="NMH65915.1"/>
    </source>
</evidence>
<keyword evidence="1" id="KW-0812">Transmembrane</keyword>
<keyword evidence="1" id="KW-0472">Membrane</keyword>
<evidence type="ECO:0000313" key="3">
    <source>
        <dbReference type="Proteomes" id="UP000737113"/>
    </source>
</evidence>
<dbReference type="Proteomes" id="UP000737113">
    <property type="component" value="Unassembled WGS sequence"/>
</dbReference>
<dbReference type="EMBL" id="JAAXYH010000008">
    <property type="protein sequence ID" value="NMH65915.1"/>
    <property type="molecule type" value="Genomic_DNA"/>
</dbReference>
<accession>A0A972JK76</accession>
<dbReference type="AlphaFoldDB" id="A0A972JK76"/>
<name>A0A972JK76_9GAMM</name>
<keyword evidence="1" id="KW-1133">Transmembrane helix</keyword>
<feature type="transmembrane region" description="Helical" evidence="1">
    <location>
        <begin position="233"/>
        <end position="255"/>
    </location>
</feature>
<organism evidence="2 3">
    <name type="scientific">Shewanella salipaludis</name>
    <dbReference type="NCBI Taxonomy" id="2723052"/>
    <lineage>
        <taxon>Bacteria</taxon>
        <taxon>Pseudomonadati</taxon>
        <taxon>Pseudomonadota</taxon>
        <taxon>Gammaproteobacteria</taxon>
        <taxon>Alteromonadales</taxon>
        <taxon>Shewanellaceae</taxon>
        <taxon>Shewanella</taxon>
    </lineage>
</organism>
<dbReference type="PANTHER" id="PTHR40115">
    <property type="entry name" value="INNER MEMBRANE PROTEIN WITH PEPSY TM HELIX"/>
    <property type="match status" value="1"/>
</dbReference>
<dbReference type="InterPro" id="IPR005625">
    <property type="entry name" value="PepSY-ass_TM"/>
</dbReference>
<sequence>MIRKHLDATHRASRQKSLRIRILRQLRPWHRRLGIVSVLFVLLLTLTGVAINHSQDFNLAQKQVHQGWLLDYYGIQVPNHVAQFGTGAAPLLITDKQLWHGKALLLETQTRLISAARLGELILAIDANQLYLFDNQGRLLETQNASTGLPQELQALAVIGEQQVWLRTPKGYYQSDDQLIDWVQAMPLAPIAWATPLAAASPELVQNARGANLNWERVLLDLHSGRLLGATSVWIWDLFALALLLVSLSGFWIWYKQKPAKH</sequence>
<proteinExistence type="predicted"/>
<keyword evidence="3" id="KW-1185">Reference proteome</keyword>
<comment type="caution">
    <text evidence="2">The sequence shown here is derived from an EMBL/GenBank/DDBJ whole genome shotgun (WGS) entry which is preliminary data.</text>
</comment>
<evidence type="ECO:0000256" key="1">
    <source>
        <dbReference type="SAM" id="Phobius"/>
    </source>
</evidence>
<reference evidence="2" key="1">
    <citation type="submission" date="2020-04" db="EMBL/GenBank/DDBJ databases">
        <title>Description of Shewanella salipaludis sp. nov., isolated from a salt marsh.</title>
        <authorList>
            <person name="Park S."/>
            <person name="Yoon J.-H."/>
        </authorList>
    </citation>
    <scope>NUCLEOTIDE SEQUENCE</scope>
    <source>
        <strain evidence="2">SHSM-M6</strain>
    </source>
</reference>
<gene>
    <name evidence="2" type="ORF">HC757_12165</name>
</gene>
<dbReference type="InterPro" id="IPR032307">
    <property type="entry name" value="PepSY_TM-like_2"/>
</dbReference>
<dbReference type="Pfam" id="PF03929">
    <property type="entry name" value="PepSY_TM"/>
    <property type="match status" value="1"/>
</dbReference>
<dbReference type="RefSeq" id="WP_169564643.1">
    <property type="nucleotide sequence ID" value="NZ_JAAXYH010000008.1"/>
</dbReference>
<protein>
    <submittedName>
        <fullName evidence="2">PepSY domain-containing protein</fullName>
    </submittedName>
</protein>
<dbReference type="PANTHER" id="PTHR40115:SF1">
    <property type="entry name" value="INNER MEMBRANE PROTEIN WITH PEPSY TM HELIX"/>
    <property type="match status" value="1"/>
</dbReference>